<feature type="region of interest" description="Disordered" evidence="1">
    <location>
        <begin position="1"/>
        <end position="55"/>
    </location>
</feature>
<keyword evidence="3" id="KW-1185">Reference proteome</keyword>
<dbReference type="OrthoDB" id="4326688at2759"/>
<sequence length="324" mass="36620">MEKDEPRRSSRRRPPARHRARSREARPRSASPSFSTRRLLQVKGREPRTSESPERVRINDDVEFARDDYDGRIKRCEERIKAGYLKETFEERLKALKAAKELKPAVMKQFPGKSWGVIQRMQELRIVEAHLKEIKDPLKELPNVEAVLAAYEAGTLAWDGNATYWCQGKMIDGPAPFSFERFSELNTEANRGDGGFWVEGGFPLSPKQALCKYIAPLPIDEWDMRVEYLVRLDASVGVDAGARFDSYGNPFPETQLELLDDTGSQDMAIYNDDMKLLMGGDAQLSRAPLKHLMGYQPYAGSAGIVFVCKIIAVQVTMSGLDDND</sequence>
<evidence type="ECO:0000256" key="1">
    <source>
        <dbReference type="SAM" id="MobiDB-lite"/>
    </source>
</evidence>
<evidence type="ECO:0000313" key="3">
    <source>
        <dbReference type="Proteomes" id="UP000191285"/>
    </source>
</evidence>
<organism evidence="2 3">
    <name type="scientific">Penicillium steckii</name>
    <dbReference type="NCBI Taxonomy" id="303698"/>
    <lineage>
        <taxon>Eukaryota</taxon>
        <taxon>Fungi</taxon>
        <taxon>Dikarya</taxon>
        <taxon>Ascomycota</taxon>
        <taxon>Pezizomycotina</taxon>
        <taxon>Eurotiomycetes</taxon>
        <taxon>Eurotiomycetidae</taxon>
        <taxon>Eurotiales</taxon>
        <taxon>Aspergillaceae</taxon>
        <taxon>Penicillium</taxon>
    </lineage>
</organism>
<proteinExistence type="predicted"/>
<reference evidence="3" key="1">
    <citation type="journal article" date="2017" name="Nat. Microbiol.">
        <title>Global analysis of biosynthetic gene clusters reveals vast potential of secondary metabolite production in Penicillium species.</title>
        <authorList>
            <person name="Nielsen J.C."/>
            <person name="Grijseels S."/>
            <person name="Prigent S."/>
            <person name="Ji B."/>
            <person name="Dainat J."/>
            <person name="Nielsen K.F."/>
            <person name="Frisvad J.C."/>
            <person name="Workman M."/>
            <person name="Nielsen J."/>
        </authorList>
    </citation>
    <scope>NUCLEOTIDE SEQUENCE [LARGE SCALE GENOMIC DNA]</scope>
    <source>
        <strain evidence="3">IBT 24891</strain>
    </source>
</reference>
<dbReference type="STRING" id="303698.A0A1V6TYA2"/>
<dbReference type="AlphaFoldDB" id="A0A1V6TYA2"/>
<dbReference type="EMBL" id="MLKD01000001">
    <property type="protein sequence ID" value="OQE31216.1"/>
    <property type="molecule type" value="Genomic_DNA"/>
</dbReference>
<name>A0A1V6TYA2_9EURO</name>
<comment type="caution">
    <text evidence="2">The sequence shown here is derived from an EMBL/GenBank/DDBJ whole genome shotgun (WGS) entry which is preliminary data.</text>
</comment>
<feature type="compositionally biased region" description="Basic residues" evidence="1">
    <location>
        <begin position="9"/>
        <end position="21"/>
    </location>
</feature>
<gene>
    <name evidence="2" type="ORF">PENSTE_c001G03051</name>
</gene>
<protein>
    <submittedName>
        <fullName evidence="2">Uncharacterized protein</fullName>
    </submittedName>
</protein>
<feature type="compositionally biased region" description="Basic and acidic residues" evidence="1">
    <location>
        <begin position="43"/>
        <end position="55"/>
    </location>
</feature>
<accession>A0A1V6TYA2</accession>
<dbReference type="Proteomes" id="UP000191285">
    <property type="component" value="Unassembled WGS sequence"/>
</dbReference>
<evidence type="ECO:0000313" key="2">
    <source>
        <dbReference type="EMBL" id="OQE31216.1"/>
    </source>
</evidence>
<feature type="compositionally biased region" description="Low complexity" evidence="1">
    <location>
        <begin position="28"/>
        <end position="38"/>
    </location>
</feature>